<dbReference type="EMBL" id="JBBNAG010000007">
    <property type="protein sequence ID" value="KAK9118139.1"/>
    <property type="molecule type" value="Genomic_DNA"/>
</dbReference>
<dbReference type="GO" id="GO:0016491">
    <property type="term" value="F:oxidoreductase activity"/>
    <property type="evidence" value="ECO:0007669"/>
    <property type="project" value="InterPro"/>
</dbReference>
<gene>
    <name evidence="1" type="ORF">Scep_016232</name>
</gene>
<proteinExistence type="predicted"/>
<dbReference type="PANTHER" id="PTHR11732">
    <property type="entry name" value="ALDO/KETO REDUCTASE"/>
    <property type="match status" value="1"/>
</dbReference>
<name>A0AAP0IM78_9MAGN</name>
<evidence type="ECO:0000313" key="1">
    <source>
        <dbReference type="EMBL" id="KAK9118139.1"/>
    </source>
</evidence>
<reference evidence="1 2" key="1">
    <citation type="submission" date="2024-01" db="EMBL/GenBank/DDBJ databases">
        <title>Genome assemblies of Stephania.</title>
        <authorList>
            <person name="Yang L."/>
        </authorList>
    </citation>
    <scope>NUCLEOTIDE SEQUENCE [LARGE SCALE GENOMIC DNA]</scope>
    <source>
        <strain evidence="1">JXDWG</strain>
        <tissue evidence="1">Leaf</tissue>
    </source>
</reference>
<organism evidence="1 2">
    <name type="scientific">Stephania cephalantha</name>
    <dbReference type="NCBI Taxonomy" id="152367"/>
    <lineage>
        <taxon>Eukaryota</taxon>
        <taxon>Viridiplantae</taxon>
        <taxon>Streptophyta</taxon>
        <taxon>Embryophyta</taxon>
        <taxon>Tracheophyta</taxon>
        <taxon>Spermatophyta</taxon>
        <taxon>Magnoliopsida</taxon>
        <taxon>Ranunculales</taxon>
        <taxon>Menispermaceae</taxon>
        <taxon>Menispermoideae</taxon>
        <taxon>Cissampelideae</taxon>
        <taxon>Stephania</taxon>
    </lineage>
</organism>
<keyword evidence="2" id="KW-1185">Reference proteome</keyword>
<dbReference type="Gene3D" id="3.20.20.100">
    <property type="entry name" value="NADP-dependent oxidoreductase domain"/>
    <property type="match status" value="2"/>
</dbReference>
<sequence>MGSVGLRHYSSSQLFASPARQLGWNMLICFLIHFPAKFNLLEKIFDVRSEHVILWDMKGTWQGMEGCVRLGLAKAIDVSNFTCKKLSQILSFATIPPAVNHGGGDTPFMAAIETTFVQRKASMWAYEQGVSFLPMSYNKERLKENMEIFDWELSMDELKKMSTLAQSKIFKVEYLVSADGIFKSVEDLWDGEV</sequence>
<dbReference type="SUPFAM" id="SSF51430">
    <property type="entry name" value="NAD(P)-linked oxidoreductase"/>
    <property type="match status" value="1"/>
</dbReference>
<comment type="caution">
    <text evidence="1">The sequence shown here is derived from an EMBL/GenBank/DDBJ whole genome shotgun (WGS) entry which is preliminary data.</text>
</comment>
<dbReference type="Proteomes" id="UP001419268">
    <property type="component" value="Unassembled WGS sequence"/>
</dbReference>
<protein>
    <submittedName>
        <fullName evidence="1">Uncharacterized protein</fullName>
    </submittedName>
</protein>
<accession>A0AAP0IM78</accession>
<dbReference type="AlphaFoldDB" id="A0AAP0IM78"/>
<evidence type="ECO:0000313" key="2">
    <source>
        <dbReference type="Proteomes" id="UP001419268"/>
    </source>
</evidence>
<dbReference type="InterPro" id="IPR036812">
    <property type="entry name" value="NAD(P)_OxRdtase_dom_sf"/>
</dbReference>
<dbReference type="InterPro" id="IPR020471">
    <property type="entry name" value="AKR"/>
</dbReference>